<evidence type="ECO:0000256" key="4">
    <source>
        <dbReference type="ARBA" id="ARBA00023163"/>
    </source>
</evidence>
<keyword evidence="4 6" id="KW-0804">Transcription</keyword>
<proteinExistence type="predicted"/>
<sequence length="342" mass="38391">MPSNLVSFSNSSHPAASAAHRLLSACKYPSTPSMGAGRHPGATLSDIDRFLCDNFRSLYVHDDEAPPGSAPWSDATAPSSSSSSDEKSEGVAVTTVSVDPYRDFRRSMEEMMESRLADAADLDWDFMEELLLCYLDLNHGPVHKHILRAFADLAISFGRSRRWRSAATEGKEQARTSSLPWKICNSSRSDDVTNGLIGGLKESEGRMNFEVSHYQLLAHIQFAQVDIYVGWNDVCRAKILHCPVYSIQMQRQPFTAVQNQRIKHGNNKALPLTIVKAKVEGDEQEQEASTRRGRRDRPIAICIVAYNKQAYWGLHIQFHTQMHRRPDMELPEAPFGNMDNIL</sequence>
<dbReference type="GO" id="GO:0005634">
    <property type="term" value="C:nucleus"/>
    <property type="evidence" value="ECO:0007669"/>
    <property type="project" value="UniProtKB-SubCell"/>
</dbReference>
<evidence type="ECO:0000256" key="3">
    <source>
        <dbReference type="ARBA" id="ARBA00023015"/>
    </source>
</evidence>
<comment type="subcellular location">
    <subcellularLocation>
        <location evidence="1 6">Nucleus</location>
    </subcellularLocation>
</comment>
<keyword evidence="3 6" id="KW-0805">Transcription regulation</keyword>
<feature type="compositionally biased region" description="Low complexity" evidence="7">
    <location>
        <begin position="70"/>
        <end position="83"/>
    </location>
</feature>
<evidence type="ECO:0000256" key="1">
    <source>
        <dbReference type="ARBA" id="ARBA00004123"/>
    </source>
</evidence>
<evidence type="ECO:0000313" key="10">
    <source>
        <dbReference type="Proteomes" id="UP000734854"/>
    </source>
</evidence>
<evidence type="ECO:0000256" key="7">
    <source>
        <dbReference type="SAM" id="MobiDB-lite"/>
    </source>
</evidence>
<dbReference type="Proteomes" id="UP000734854">
    <property type="component" value="Unassembled WGS sequence"/>
</dbReference>
<dbReference type="NCBIfam" id="TIGR01568">
    <property type="entry name" value="A_thal_3678"/>
    <property type="match status" value="1"/>
</dbReference>
<evidence type="ECO:0000256" key="6">
    <source>
        <dbReference type="RuleBase" id="RU367028"/>
    </source>
</evidence>
<keyword evidence="2 6" id="KW-0678">Repressor</keyword>
<accession>A0A8J5GKW3</accession>
<dbReference type="InterPro" id="IPR038933">
    <property type="entry name" value="Ovate"/>
</dbReference>
<dbReference type="PANTHER" id="PTHR33057:SF117">
    <property type="entry name" value="TRANSCRIPTION REPRESSOR OFP14"/>
    <property type="match status" value="1"/>
</dbReference>
<dbReference type="EMBL" id="JACMSC010000009">
    <property type="protein sequence ID" value="KAG6509009.1"/>
    <property type="molecule type" value="Genomic_DNA"/>
</dbReference>
<evidence type="ECO:0000313" key="9">
    <source>
        <dbReference type="EMBL" id="KAG6509009.1"/>
    </source>
</evidence>
<evidence type="ECO:0000256" key="5">
    <source>
        <dbReference type="ARBA" id="ARBA00023242"/>
    </source>
</evidence>
<dbReference type="PANTHER" id="PTHR33057">
    <property type="entry name" value="TRANSCRIPTION REPRESSOR OFP7-RELATED"/>
    <property type="match status" value="1"/>
</dbReference>
<comment type="function">
    <text evidence="6">Transcriptional repressor that regulates multiple aspects of plant growth and development.</text>
</comment>
<reference evidence="9 10" key="1">
    <citation type="submission" date="2020-08" db="EMBL/GenBank/DDBJ databases">
        <title>Plant Genome Project.</title>
        <authorList>
            <person name="Zhang R.-G."/>
        </authorList>
    </citation>
    <scope>NUCLEOTIDE SEQUENCE [LARGE SCALE GENOMIC DNA]</scope>
    <source>
        <tissue evidence="9">Rhizome</tissue>
    </source>
</reference>
<evidence type="ECO:0000256" key="2">
    <source>
        <dbReference type="ARBA" id="ARBA00022491"/>
    </source>
</evidence>
<evidence type="ECO:0000259" key="8">
    <source>
        <dbReference type="PROSITE" id="PS51754"/>
    </source>
</evidence>
<feature type="domain" description="OVATE" evidence="8">
    <location>
        <begin position="93"/>
        <end position="156"/>
    </location>
</feature>
<name>A0A8J5GKW3_ZINOF</name>
<keyword evidence="5 6" id="KW-0539">Nucleus</keyword>
<dbReference type="AlphaFoldDB" id="A0A8J5GKW3"/>
<organism evidence="9 10">
    <name type="scientific">Zingiber officinale</name>
    <name type="common">Ginger</name>
    <name type="synonym">Amomum zingiber</name>
    <dbReference type="NCBI Taxonomy" id="94328"/>
    <lineage>
        <taxon>Eukaryota</taxon>
        <taxon>Viridiplantae</taxon>
        <taxon>Streptophyta</taxon>
        <taxon>Embryophyta</taxon>
        <taxon>Tracheophyta</taxon>
        <taxon>Spermatophyta</taxon>
        <taxon>Magnoliopsida</taxon>
        <taxon>Liliopsida</taxon>
        <taxon>Zingiberales</taxon>
        <taxon>Zingiberaceae</taxon>
        <taxon>Zingiber</taxon>
    </lineage>
</organism>
<gene>
    <name evidence="9" type="ORF">ZIOFF_034395</name>
</gene>
<comment type="caution">
    <text evidence="9">The sequence shown here is derived from an EMBL/GenBank/DDBJ whole genome shotgun (WGS) entry which is preliminary data.</text>
</comment>
<keyword evidence="10" id="KW-1185">Reference proteome</keyword>
<dbReference type="GO" id="GO:0045892">
    <property type="term" value="P:negative regulation of DNA-templated transcription"/>
    <property type="evidence" value="ECO:0007669"/>
    <property type="project" value="UniProtKB-UniRule"/>
</dbReference>
<dbReference type="InterPro" id="IPR006458">
    <property type="entry name" value="Ovate_C"/>
</dbReference>
<feature type="region of interest" description="Disordered" evidence="7">
    <location>
        <begin position="65"/>
        <end position="92"/>
    </location>
</feature>
<dbReference type="PROSITE" id="PS51754">
    <property type="entry name" value="OVATE"/>
    <property type="match status" value="1"/>
</dbReference>
<dbReference type="Pfam" id="PF04844">
    <property type="entry name" value="Ovate"/>
    <property type="match status" value="1"/>
</dbReference>
<protein>
    <recommendedName>
        <fullName evidence="6">Transcription repressor</fullName>
    </recommendedName>
    <alternativeName>
        <fullName evidence="6">Ovate family protein</fullName>
    </alternativeName>
</protein>